<dbReference type="InterPro" id="IPR004360">
    <property type="entry name" value="Glyas_Fos-R_dOase_dom"/>
</dbReference>
<keyword evidence="2" id="KW-0223">Dioxygenase</keyword>
<evidence type="ECO:0000313" key="2">
    <source>
        <dbReference type="EMBL" id="RFM25669.1"/>
    </source>
</evidence>
<dbReference type="OrthoDB" id="9798430at2"/>
<dbReference type="RefSeq" id="WP_116849849.1">
    <property type="nucleotide sequence ID" value="NZ_QTJU01000017.1"/>
</dbReference>
<dbReference type="InterPro" id="IPR037523">
    <property type="entry name" value="VOC_core"/>
</dbReference>
<organism evidence="2 3">
    <name type="scientific">Deminuibacter soli</name>
    <dbReference type="NCBI Taxonomy" id="2291815"/>
    <lineage>
        <taxon>Bacteria</taxon>
        <taxon>Pseudomonadati</taxon>
        <taxon>Bacteroidota</taxon>
        <taxon>Chitinophagia</taxon>
        <taxon>Chitinophagales</taxon>
        <taxon>Chitinophagaceae</taxon>
        <taxon>Deminuibacter</taxon>
    </lineage>
</organism>
<dbReference type="AlphaFoldDB" id="A0A3E1NCC8"/>
<dbReference type="Gene3D" id="3.10.180.10">
    <property type="entry name" value="2,3-Dihydroxybiphenyl 1,2-Dioxygenase, domain 1"/>
    <property type="match status" value="1"/>
</dbReference>
<gene>
    <name evidence="2" type="ORF">DXN05_23980</name>
</gene>
<name>A0A3E1NCC8_9BACT</name>
<proteinExistence type="predicted"/>
<reference evidence="2 3" key="1">
    <citation type="submission" date="2018-08" db="EMBL/GenBank/DDBJ databases">
        <title>Chitinophagaceae sp. K23C18032701, a novel bacterium isolated from forest soil.</title>
        <authorList>
            <person name="Wang C."/>
        </authorList>
    </citation>
    <scope>NUCLEOTIDE SEQUENCE [LARGE SCALE GENOMIC DNA]</scope>
    <source>
        <strain evidence="2 3">K23C18032701</strain>
    </source>
</reference>
<comment type="caution">
    <text evidence="2">The sequence shown here is derived from an EMBL/GenBank/DDBJ whole genome shotgun (WGS) entry which is preliminary data.</text>
</comment>
<dbReference type="Pfam" id="PF00903">
    <property type="entry name" value="Glyoxalase"/>
    <property type="match status" value="1"/>
</dbReference>
<dbReference type="PROSITE" id="PS51819">
    <property type="entry name" value="VOC"/>
    <property type="match status" value="1"/>
</dbReference>
<dbReference type="GO" id="GO:0051213">
    <property type="term" value="F:dioxygenase activity"/>
    <property type="evidence" value="ECO:0007669"/>
    <property type="project" value="UniProtKB-KW"/>
</dbReference>
<dbReference type="SUPFAM" id="SSF54593">
    <property type="entry name" value="Glyoxalase/Bleomycin resistance protein/Dihydroxybiphenyl dioxygenase"/>
    <property type="match status" value="1"/>
</dbReference>
<accession>A0A3E1NCC8</accession>
<protein>
    <submittedName>
        <fullName evidence="2">Glyoxalase/bleomycin resistance/extradiol dioxygenase family protein</fullName>
    </submittedName>
</protein>
<keyword evidence="3" id="KW-1185">Reference proteome</keyword>
<dbReference type="EMBL" id="QTJU01000017">
    <property type="protein sequence ID" value="RFM25669.1"/>
    <property type="molecule type" value="Genomic_DNA"/>
</dbReference>
<evidence type="ECO:0000313" key="3">
    <source>
        <dbReference type="Proteomes" id="UP000261284"/>
    </source>
</evidence>
<sequence>MANQIFVNLAVKNLPASMDYFKGIGFTFNPKFTNDSGACMEIGPNIYAMLLTEPFFSTFTTKGISDSSQTTEAIIALSAENRQEVDELADKAIAGGGTAAKPTTDYGWMYSRNFYDIDGHHWEIFYMDEAAAPKAM</sequence>
<dbReference type="InterPro" id="IPR029068">
    <property type="entry name" value="Glyas_Bleomycin-R_OHBP_Dase"/>
</dbReference>
<feature type="domain" description="VOC" evidence="1">
    <location>
        <begin position="1"/>
        <end position="127"/>
    </location>
</feature>
<dbReference type="Proteomes" id="UP000261284">
    <property type="component" value="Unassembled WGS sequence"/>
</dbReference>
<dbReference type="PANTHER" id="PTHR36503">
    <property type="entry name" value="BLR2520 PROTEIN"/>
    <property type="match status" value="1"/>
</dbReference>
<dbReference type="PANTHER" id="PTHR36503:SF2">
    <property type="entry name" value="BLR2408 PROTEIN"/>
    <property type="match status" value="1"/>
</dbReference>
<keyword evidence="2" id="KW-0560">Oxidoreductase</keyword>
<evidence type="ECO:0000259" key="1">
    <source>
        <dbReference type="PROSITE" id="PS51819"/>
    </source>
</evidence>